<gene>
    <name evidence="1" type="ORF">OGAPHI_006202</name>
</gene>
<protein>
    <submittedName>
        <fullName evidence="1">Uncharacterized protein</fullName>
    </submittedName>
</protein>
<evidence type="ECO:0000313" key="2">
    <source>
        <dbReference type="Proteomes" id="UP000769157"/>
    </source>
</evidence>
<evidence type="ECO:0000313" key="1">
    <source>
        <dbReference type="EMBL" id="KAH3662021.1"/>
    </source>
</evidence>
<comment type="caution">
    <text evidence="1">The sequence shown here is derived from an EMBL/GenBank/DDBJ whole genome shotgun (WGS) entry which is preliminary data.</text>
</comment>
<dbReference type="GeneID" id="70238166"/>
<dbReference type="Proteomes" id="UP000769157">
    <property type="component" value="Unassembled WGS sequence"/>
</dbReference>
<accession>A0A9P8NZB6</accession>
<dbReference type="RefSeq" id="XP_046059125.1">
    <property type="nucleotide sequence ID" value="XM_046207465.1"/>
</dbReference>
<dbReference type="AlphaFoldDB" id="A0A9P8NZB6"/>
<reference evidence="1" key="2">
    <citation type="submission" date="2021-01" db="EMBL/GenBank/DDBJ databases">
        <authorList>
            <person name="Schikora-Tamarit M.A."/>
        </authorList>
    </citation>
    <scope>NUCLEOTIDE SEQUENCE</scope>
    <source>
        <strain evidence="1">CBS6075</strain>
    </source>
</reference>
<proteinExistence type="predicted"/>
<keyword evidence="2" id="KW-1185">Reference proteome</keyword>
<name>A0A9P8NZB6_9ASCO</name>
<organism evidence="1 2">
    <name type="scientific">Ogataea philodendri</name>
    <dbReference type="NCBI Taxonomy" id="1378263"/>
    <lineage>
        <taxon>Eukaryota</taxon>
        <taxon>Fungi</taxon>
        <taxon>Dikarya</taxon>
        <taxon>Ascomycota</taxon>
        <taxon>Saccharomycotina</taxon>
        <taxon>Pichiomycetes</taxon>
        <taxon>Pichiales</taxon>
        <taxon>Pichiaceae</taxon>
        <taxon>Ogataea</taxon>
    </lineage>
</organism>
<dbReference type="EMBL" id="JAEUBE010000414">
    <property type="protein sequence ID" value="KAH3662021.1"/>
    <property type="molecule type" value="Genomic_DNA"/>
</dbReference>
<reference evidence="1" key="1">
    <citation type="journal article" date="2021" name="Open Biol.">
        <title>Shared evolutionary footprints suggest mitochondrial oxidative damage underlies multiple complex I losses in fungi.</title>
        <authorList>
            <person name="Schikora-Tamarit M.A."/>
            <person name="Marcet-Houben M."/>
            <person name="Nosek J."/>
            <person name="Gabaldon T."/>
        </authorList>
    </citation>
    <scope>NUCLEOTIDE SEQUENCE</scope>
    <source>
        <strain evidence="1">CBS6075</strain>
    </source>
</reference>
<sequence length="133" mass="13892">MSESKSSVDSCGLEDVDADVAAAATGWSSSPSKSSNRSPEVAGWFPDVLADFDAAALLTSGIPSCSFTGGGGILSSRALLMDAGWPKISEYSMALVWISKFRSDWNEISSFLSLSMHVAELSLADNFSSAVNA</sequence>